<dbReference type="AlphaFoldDB" id="A0A3D9L217"/>
<proteinExistence type="predicted"/>
<dbReference type="InterPro" id="IPR008979">
    <property type="entry name" value="Galactose-bd-like_sf"/>
</dbReference>
<evidence type="ECO:0000313" key="6">
    <source>
        <dbReference type="Proteomes" id="UP000256779"/>
    </source>
</evidence>
<feature type="signal peptide" evidence="1">
    <location>
        <begin position="1"/>
        <end position="26"/>
    </location>
</feature>
<keyword evidence="6" id="KW-1185">Reference proteome</keyword>
<comment type="caution">
    <text evidence="5">The sequence shown here is derived from an EMBL/GenBank/DDBJ whole genome shotgun (WGS) entry which is preliminary data.</text>
</comment>
<feature type="domain" description="DUF5126" evidence="4">
    <location>
        <begin position="131"/>
        <end position="233"/>
    </location>
</feature>
<dbReference type="PROSITE" id="PS51257">
    <property type="entry name" value="PROKAR_LIPOPROTEIN"/>
    <property type="match status" value="1"/>
</dbReference>
<dbReference type="InterPro" id="IPR033431">
    <property type="entry name" value="DUF5126"/>
</dbReference>
<name>A0A3D9L217_MARFU</name>
<protein>
    <submittedName>
        <fullName evidence="5">Uncharacterized protein DUF5126</fullName>
    </submittedName>
</protein>
<dbReference type="SUPFAM" id="SSF49785">
    <property type="entry name" value="Galactose-binding domain-like"/>
    <property type="match status" value="1"/>
</dbReference>
<gene>
    <name evidence="5" type="ORF">C7460_11087</name>
</gene>
<dbReference type="Pfam" id="PF16323">
    <property type="entry name" value="DUF4959"/>
    <property type="match status" value="1"/>
</dbReference>
<organism evidence="5 6">
    <name type="scientific">Marinoscillum furvescens DSM 4134</name>
    <dbReference type="NCBI Taxonomy" id="1122208"/>
    <lineage>
        <taxon>Bacteria</taxon>
        <taxon>Pseudomonadati</taxon>
        <taxon>Bacteroidota</taxon>
        <taxon>Cytophagia</taxon>
        <taxon>Cytophagales</taxon>
        <taxon>Reichenbachiellaceae</taxon>
        <taxon>Marinoscillum</taxon>
    </lineage>
</organism>
<dbReference type="Proteomes" id="UP000256779">
    <property type="component" value="Unassembled WGS sequence"/>
</dbReference>
<evidence type="ECO:0000313" key="5">
    <source>
        <dbReference type="EMBL" id="RED98415.1"/>
    </source>
</evidence>
<reference evidence="5 6" key="1">
    <citation type="submission" date="2018-07" db="EMBL/GenBank/DDBJ databases">
        <title>Genomic Encyclopedia of Type Strains, Phase IV (KMG-IV): sequencing the most valuable type-strain genomes for metagenomic binning, comparative biology and taxonomic classification.</title>
        <authorList>
            <person name="Goeker M."/>
        </authorList>
    </citation>
    <scope>NUCLEOTIDE SEQUENCE [LARGE SCALE GENOMIC DNA]</scope>
    <source>
        <strain evidence="5 6">DSM 4134</strain>
    </source>
</reference>
<dbReference type="OrthoDB" id="1312186at2"/>
<dbReference type="Pfam" id="PF17166">
    <property type="entry name" value="DUF5126"/>
    <property type="match status" value="1"/>
</dbReference>
<dbReference type="EMBL" id="QREG01000010">
    <property type="protein sequence ID" value="RED98415.1"/>
    <property type="molecule type" value="Genomic_DNA"/>
</dbReference>
<dbReference type="InterPro" id="IPR032527">
    <property type="entry name" value="DUF4959"/>
</dbReference>
<feature type="domain" description="DUF4959" evidence="2">
    <location>
        <begin position="24"/>
        <end position="129"/>
    </location>
</feature>
<keyword evidence="1" id="KW-0732">Signal</keyword>
<evidence type="ECO:0000259" key="4">
    <source>
        <dbReference type="Pfam" id="PF17166"/>
    </source>
</evidence>
<evidence type="ECO:0000259" key="2">
    <source>
        <dbReference type="Pfam" id="PF16323"/>
    </source>
</evidence>
<evidence type="ECO:0000259" key="3">
    <source>
        <dbReference type="Pfam" id="PF16391"/>
    </source>
</evidence>
<dbReference type="Gene3D" id="2.60.120.260">
    <property type="entry name" value="Galactose-binding domain-like"/>
    <property type="match status" value="1"/>
</dbReference>
<feature type="chain" id="PRO_5017605921" evidence="1">
    <location>
        <begin position="27"/>
        <end position="413"/>
    </location>
</feature>
<accession>A0A3D9L217</accession>
<feature type="domain" description="DUF5000" evidence="3">
    <location>
        <begin position="286"/>
        <end position="410"/>
    </location>
</feature>
<dbReference type="Pfam" id="PF16391">
    <property type="entry name" value="DUF5000"/>
    <property type="match status" value="1"/>
</dbReference>
<dbReference type="InterPro" id="IPR032164">
    <property type="entry name" value="DUF5000"/>
</dbReference>
<sequence>MIKNLKKMKNLSYIILCVGLVFSSCAEEDTRGINRSDSEAPSPISNPVVTNRPGGAKIEYKIPKDDDLLYVQAQYELASGEIEVRKSSIFKNYVIVEGLREAETSKEVKLQAVDRSGNMSEPVTVDISPETAPIDILFETIELLGDFGGVRMNYDNSNLLNAEIQLHVRDSVSGLMTYNQSVFISNDQFDFHVFRPFESTDSMEVGVQIIDRWDNVTELKTAMVKPLKEEQIPLSSYADIVLEGDQIAAFTWELFYLYDASVGGKGYHTGQSEPGHIVPPYVEPYHMFTLDLKKPRVLSRFKFWQRQGSRWAYNHGNPKSFEIWGVDELPADNGASMENNGWVLLVPDGKTIKPSGLPPGTNSAEDVAAAAAGHELAVVDRTPVRYVRFVCFESWSGGKFFHLMELNAWGGSD</sequence>
<evidence type="ECO:0000256" key="1">
    <source>
        <dbReference type="SAM" id="SignalP"/>
    </source>
</evidence>